<comment type="caution">
    <text evidence="2">The sequence shown here is derived from an EMBL/GenBank/DDBJ whole genome shotgun (WGS) entry which is preliminary data.</text>
</comment>
<organism evidence="2 3">
    <name type="scientific">Stappia taiwanensis</name>
    <dbReference type="NCBI Taxonomy" id="992267"/>
    <lineage>
        <taxon>Bacteria</taxon>
        <taxon>Pseudomonadati</taxon>
        <taxon>Pseudomonadota</taxon>
        <taxon>Alphaproteobacteria</taxon>
        <taxon>Hyphomicrobiales</taxon>
        <taxon>Stappiaceae</taxon>
        <taxon>Stappia</taxon>
    </lineage>
</organism>
<keyword evidence="2" id="KW-0808">Transferase</keyword>
<name>A0A838XYA1_9HYPH</name>
<dbReference type="InterPro" id="IPR050834">
    <property type="entry name" value="Glycosyltransf_2"/>
</dbReference>
<dbReference type="Gene3D" id="3.90.550.10">
    <property type="entry name" value="Spore Coat Polysaccharide Biosynthesis Protein SpsA, Chain A"/>
    <property type="match status" value="1"/>
</dbReference>
<accession>A0A838XYA1</accession>
<protein>
    <submittedName>
        <fullName evidence="2">Glycosyltransferase family 2 protein</fullName>
    </submittedName>
</protein>
<dbReference type="PANTHER" id="PTHR43685">
    <property type="entry name" value="GLYCOSYLTRANSFERASE"/>
    <property type="match status" value="1"/>
</dbReference>
<dbReference type="EMBL" id="JACEON010000006">
    <property type="protein sequence ID" value="MBA4611750.1"/>
    <property type="molecule type" value="Genomic_DNA"/>
</dbReference>
<reference evidence="2 3" key="2">
    <citation type="submission" date="2020-08" db="EMBL/GenBank/DDBJ databases">
        <title>Stappia taiwanensis sp. nov., isolated from a coastal thermal spring.</title>
        <authorList>
            <person name="Kampfer P."/>
        </authorList>
    </citation>
    <scope>NUCLEOTIDE SEQUENCE [LARGE SCALE GENOMIC DNA]</scope>
    <source>
        <strain evidence="2 3">DSM 23284</strain>
    </source>
</reference>
<dbReference type="Pfam" id="PF00535">
    <property type="entry name" value="Glycos_transf_2"/>
    <property type="match status" value="1"/>
</dbReference>
<sequence length="313" mass="34650">MTSTLDLPRSRASQARGGLTLCVAIPSSNRRVILEETLPELARQVRLPDEVVLCAPSRQDMPAQALRSLPCRTRQLLSERGLCRQRNHILDHLDGADVVLFLDDDFLMSRTFLHELERIFLEEPDIVMCTGTVHADGATSAGLSVAEGRTIVAESECDWEGRGRALHPVYSGYGCNMAFRVSAIAQSGARFDERLPLYGWLEDVDFSRQVAHAGRSVRADGLNGVHLGTKTGRTSGVKLGYSQIANPVYLMRKKTMGTRQAGMQMARNIVANTTRVLRPEPWVDRRGRLKGNLRAVADLVRGKLSPEKIMAMD</sequence>
<evidence type="ECO:0000313" key="3">
    <source>
        <dbReference type="Proteomes" id="UP000559404"/>
    </source>
</evidence>
<dbReference type="SUPFAM" id="SSF53448">
    <property type="entry name" value="Nucleotide-diphospho-sugar transferases"/>
    <property type="match status" value="1"/>
</dbReference>
<dbReference type="RefSeq" id="WP_181759941.1">
    <property type="nucleotide sequence ID" value="NZ_BMCR01000005.1"/>
</dbReference>
<proteinExistence type="predicted"/>
<dbReference type="CDD" id="cd00761">
    <property type="entry name" value="Glyco_tranf_GTA_type"/>
    <property type="match status" value="1"/>
</dbReference>
<reference evidence="2 3" key="1">
    <citation type="submission" date="2020-07" db="EMBL/GenBank/DDBJ databases">
        <authorList>
            <person name="Li M."/>
        </authorList>
    </citation>
    <scope>NUCLEOTIDE SEQUENCE [LARGE SCALE GENOMIC DNA]</scope>
    <source>
        <strain evidence="2 3">DSM 23284</strain>
    </source>
</reference>
<evidence type="ECO:0000313" key="2">
    <source>
        <dbReference type="EMBL" id="MBA4611750.1"/>
    </source>
</evidence>
<dbReference type="PANTHER" id="PTHR43685:SF2">
    <property type="entry name" value="GLYCOSYLTRANSFERASE 2-LIKE DOMAIN-CONTAINING PROTEIN"/>
    <property type="match status" value="1"/>
</dbReference>
<gene>
    <name evidence="2" type="ORF">H1W37_08820</name>
</gene>
<dbReference type="InterPro" id="IPR029044">
    <property type="entry name" value="Nucleotide-diphossugar_trans"/>
</dbReference>
<keyword evidence="3" id="KW-1185">Reference proteome</keyword>
<feature type="domain" description="Glycosyltransferase 2-like" evidence="1">
    <location>
        <begin position="22"/>
        <end position="142"/>
    </location>
</feature>
<dbReference type="Proteomes" id="UP000559404">
    <property type="component" value="Unassembled WGS sequence"/>
</dbReference>
<evidence type="ECO:0000259" key="1">
    <source>
        <dbReference type="Pfam" id="PF00535"/>
    </source>
</evidence>
<dbReference type="InterPro" id="IPR001173">
    <property type="entry name" value="Glyco_trans_2-like"/>
</dbReference>
<dbReference type="AlphaFoldDB" id="A0A838XYA1"/>
<dbReference type="GO" id="GO:0016740">
    <property type="term" value="F:transferase activity"/>
    <property type="evidence" value="ECO:0007669"/>
    <property type="project" value="UniProtKB-KW"/>
</dbReference>